<evidence type="ECO:0000313" key="3">
    <source>
        <dbReference type="Proteomes" id="UP000186455"/>
    </source>
</evidence>
<dbReference type="EMBL" id="LFBV01000008">
    <property type="protein sequence ID" value="OKH91789.1"/>
    <property type="molecule type" value="Genomic_DNA"/>
</dbReference>
<reference evidence="2 3" key="1">
    <citation type="submission" date="2015-06" db="EMBL/GenBank/DDBJ databases">
        <title>Cloning and characterization of the uncialamcin biosynthetic gene cluster.</title>
        <authorList>
            <person name="Yan X."/>
            <person name="Huang T."/>
            <person name="Ge H."/>
            <person name="Shen B."/>
        </authorList>
    </citation>
    <scope>NUCLEOTIDE SEQUENCE [LARGE SCALE GENOMIC DNA]</scope>
    <source>
        <strain evidence="2 3">DCA2648</strain>
    </source>
</reference>
<feature type="domain" description="DUF397" evidence="1">
    <location>
        <begin position="10"/>
        <end position="65"/>
    </location>
</feature>
<comment type="caution">
    <text evidence="2">The sequence shown here is derived from an EMBL/GenBank/DDBJ whole genome shotgun (WGS) entry which is preliminary data.</text>
</comment>
<name>A0A1Q4V222_9ACTN</name>
<dbReference type="Proteomes" id="UP000186455">
    <property type="component" value="Unassembled WGS sequence"/>
</dbReference>
<gene>
    <name evidence="2" type="ORF">AB852_26305</name>
</gene>
<sequence length="70" mass="7352">MTKTNSPPFQWVKSSYSTDNGGACVEWAPARATTTGIVPVRDSKHTNGPVLTVSTEAFAGLVSLARSADL</sequence>
<dbReference type="STRING" id="1048205.AB852_26305"/>
<dbReference type="Pfam" id="PF04149">
    <property type="entry name" value="DUF397"/>
    <property type="match status" value="1"/>
</dbReference>
<organism evidence="2 3">
    <name type="scientific">Streptomyces uncialis</name>
    <dbReference type="NCBI Taxonomy" id="1048205"/>
    <lineage>
        <taxon>Bacteria</taxon>
        <taxon>Bacillati</taxon>
        <taxon>Actinomycetota</taxon>
        <taxon>Actinomycetes</taxon>
        <taxon>Kitasatosporales</taxon>
        <taxon>Streptomycetaceae</taxon>
        <taxon>Streptomyces</taxon>
    </lineage>
</organism>
<dbReference type="AlphaFoldDB" id="A0A1Q4V222"/>
<protein>
    <recommendedName>
        <fullName evidence="1">DUF397 domain-containing protein</fullName>
    </recommendedName>
</protein>
<evidence type="ECO:0000313" key="2">
    <source>
        <dbReference type="EMBL" id="OKH91789.1"/>
    </source>
</evidence>
<proteinExistence type="predicted"/>
<accession>A0A1Q4V222</accession>
<evidence type="ECO:0000259" key="1">
    <source>
        <dbReference type="Pfam" id="PF04149"/>
    </source>
</evidence>
<dbReference type="RefSeq" id="WP_073792783.1">
    <property type="nucleotide sequence ID" value="NZ_CP108638.1"/>
</dbReference>
<dbReference type="InterPro" id="IPR007278">
    <property type="entry name" value="DUF397"/>
</dbReference>
<keyword evidence="3" id="KW-1185">Reference proteome</keyword>